<name>A0A9N8ZRC9_9GLOM</name>
<gene>
    <name evidence="2" type="ORF">AMORRO_LOCUS3425</name>
</gene>
<evidence type="ECO:0000313" key="2">
    <source>
        <dbReference type="EMBL" id="CAG8504675.1"/>
    </source>
</evidence>
<dbReference type="InterPro" id="IPR000626">
    <property type="entry name" value="Ubiquitin-like_dom"/>
</dbReference>
<dbReference type="SUPFAM" id="SSF54236">
    <property type="entry name" value="Ubiquitin-like"/>
    <property type="match status" value="1"/>
</dbReference>
<reference evidence="2" key="1">
    <citation type="submission" date="2021-06" db="EMBL/GenBank/DDBJ databases">
        <authorList>
            <person name="Kallberg Y."/>
            <person name="Tangrot J."/>
            <person name="Rosling A."/>
        </authorList>
    </citation>
    <scope>NUCLEOTIDE SEQUENCE</scope>
    <source>
        <strain evidence="2">CL551</strain>
    </source>
</reference>
<dbReference type="InterPro" id="IPR019956">
    <property type="entry name" value="Ubiquitin_dom"/>
</dbReference>
<evidence type="ECO:0000313" key="3">
    <source>
        <dbReference type="Proteomes" id="UP000789342"/>
    </source>
</evidence>
<dbReference type="Pfam" id="PF00240">
    <property type="entry name" value="ubiquitin"/>
    <property type="match status" value="1"/>
</dbReference>
<feature type="domain" description="Ubiquitin-like" evidence="1">
    <location>
        <begin position="104"/>
        <end position="172"/>
    </location>
</feature>
<dbReference type="PRINTS" id="PR00348">
    <property type="entry name" value="UBIQUITIN"/>
</dbReference>
<accession>A0A9N8ZRC9</accession>
<evidence type="ECO:0000259" key="1">
    <source>
        <dbReference type="PROSITE" id="PS50053"/>
    </source>
</evidence>
<dbReference type="SMART" id="SM00213">
    <property type="entry name" value="UBQ"/>
    <property type="match status" value="1"/>
</dbReference>
<dbReference type="CDD" id="cd17039">
    <property type="entry name" value="Ubl_ubiquitin_like"/>
    <property type="match status" value="1"/>
</dbReference>
<dbReference type="Gene3D" id="3.30.40.10">
    <property type="entry name" value="Zinc/RING finger domain, C3HC4 (zinc finger)"/>
    <property type="match status" value="1"/>
</dbReference>
<feature type="non-terminal residue" evidence="2">
    <location>
        <position position="172"/>
    </location>
</feature>
<organism evidence="2 3">
    <name type="scientific">Acaulospora morrowiae</name>
    <dbReference type="NCBI Taxonomy" id="94023"/>
    <lineage>
        <taxon>Eukaryota</taxon>
        <taxon>Fungi</taxon>
        <taxon>Fungi incertae sedis</taxon>
        <taxon>Mucoromycota</taxon>
        <taxon>Glomeromycotina</taxon>
        <taxon>Glomeromycetes</taxon>
        <taxon>Diversisporales</taxon>
        <taxon>Acaulosporaceae</taxon>
        <taxon>Acaulospora</taxon>
    </lineage>
</organism>
<proteinExistence type="predicted"/>
<dbReference type="InterPro" id="IPR050158">
    <property type="entry name" value="Ubiquitin_ubiquitin-like"/>
</dbReference>
<dbReference type="SUPFAM" id="SSF57850">
    <property type="entry name" value="RING/U-box"/>
    <property type="match status" value="1"/>
</dbReference>
<dbReference type="InterPro" id="IPR013083">
    <property type="entry name" value="Znf_RING/FYVE/PHD"/>
</dbReference>
<dbReference type="EMBL" id="CAJVPV010001678">
    <property type="protein sequence ID" value="CAG8504675.1"/>
    <property type="molecule type" value="Genomic_DNA"/>
</dbReference>
<protein>
    <submittedName>
        <fullName evidence="2">14755_t:CDS:1</fullName>
    </submittedName>
</protein>
<dbReference type="PANTHER" id="PTHR10666">
    <property type="entry name" value="UBIQUITIN"/>
    <property type="match status" value="1"/>
</dbReference>
<comment type="caution">
    <text evidence="2">The sequence shown here is derived from an EMBL/GenBank/DDBJ whole genome shotgun (WGS) entry which is preliminary data.</text>
</comment>
<dbReference type="AlphaFoldDB" id="A0A9N8ZRC9"/>
<dbReference type="Proteomes" id="UP000789342">
    <property type="component" value="Unassembled WGS sequence"/>
</dbReference>
<dbReference type="Gene3D" id="3.10.20.90">
    <property type="entry name" value="Phosphatidylinositol 3-kinase Catalytic Subunit, Chain A, domain 1"/>
    <property type="match status" value="1"/>
</dbReference>
<keyword evidence="3" id="KW-1185">Reference proteome</keyword>
<dbReference type="InterPro" id="IPR029071">
    <property type="entry name" value="Ubiquitin-like_domsf"/>
</dbReference>
<dbReference type="PROSITE" id="PS50053">
    <property type="entry name" value="UBIQUITIN_2"/>
    <property type="match status" value="1"/>
</dbReference>
<sequence>MNFGDFKCIICYELKTNPQVSQCCPKFYCTDCIKKIGNICSICNRETSFKEYPALSRLVETKLIFESNLTNAIFNKIRRKFSRNNSNKTKKSHLPSNDRIDDTFKITILNMEGKKVNIYVKKSDTIGALKDKIKQEEGIDTEYQRLIFGGRQLEDHNAISYYNIKKDHVVHM</sequence>
<dbReference type="OrthoDB" id="419317at2759"/>